<reference evidence="1 2" key="1">
    <citation type="journal article" date="2013" name="Curr. Biol.">
        <title>The Genome of the Foraminiferan Reticulomyxa filosa.</title>
        <authorList>
            <person name="Glockner G."/>
            <person name="Hulsmann N."/>
            <person name="Schleicher M."/>
            <person name="Noegel A.A."/>
            <person name="Eichinger L."/>
            <person name="Gallinger C."/>
            <person name="Pawlowski J."/>
            <person name="Sierra R."/>
            <person name="Euteneuer U."/>
            <person name="Pillet L."/>
            <person name="Moustafa A."/>
            <person name="Platzer M."/>
            <person name="Groth M."/>
            <person name="Szafranski K."/>
            <person name="Schliwa M."/>
        </authorList>
    </citation>
    <scope>NUCLEOTIDE SEQUENCE [LARGE SCALE GENOMIC DNA]</scope>
</reference>
<name>X6NQV7_RETFI</name>
<keyword evidence="1" id="KW-0969">Cilium</keyword>
<dbReference type="Gene3D" id="2.60.40.10">
    <property type="entry name" value="Immunoglobulins"/>
    <property type="match status" value="1"/>
</dbReference>
<comment type="caution">
    <text evidence="1">The sequence shown here is derived from an EMBL/GenBank/DDBJ whole genome shotgun (WGS) entry which is preliminary data.</text>
</comment>
<proteinExistence type="predicted"/>
<sequence length="503" mass="56850">MAQAALQRTLNKMGNMIAMGMADDMSVASTVNKTSISSYRGVPMEESDAESSESPYKFYRVMVKPHSQLQFSLRYQPLGVEKCQILLPIVLAGQAEFEPLKRFIIAHSIQPILSLSTREITFREVIGKKFSGSKIIKVLRADKVESSPYTADIAVKNEESYPVHFRLELDKTAKKDAKKPSKCWQIAPYKNEIVPGDIVLIKISFAPTDDILHQNNLNLFIVKNDKKDENNPIDKKTPKEKPYFQIRLNGQATFPKLSFENEIFLPPVPLHVRSTKLMLIYNSGYDGFDLKYEIAKDCPVEITVKFPDGTWFEDESIPIEISFVSTIATAFTTIVDLIDVDGHCFPLTVNGLSSNSVLSNQSYWYGHECQIARPDELSMPQIAEISQDNNHDEKKDDTKIAAMCQLLPQVVPPNILDDISMLLMFLESNGYMQFPNGIVHFPSDIVEGNGEPVFKLLKFFTGKKIFGTTKYTKKTKKMELQNIKTLKQKITTPKILLTSLTKI</sequence>
<dbReference type="GO" id="GO:0060271">
    <property type="term" value="P:cilium assembly"/>
    <property type="evidence" value="ECO:0007669"/>
    <property type="project" value="TreeGrafter"/>
</dbReference>
<dbReference type="GO" id="GO:0005929">
    <property type="term" value="C:cilium"/>
    <property type="evidence" value="ECO:0007669"/>
    <property type="project" value="TreeGrafter"/>
</dbReference>
<keyword evidence="2" id="KW-1185">Reference proteome</keyword>
<accession>X6NQV7</accession>
<dbReference type="OrthoDB" id="10060824at2759"/>
<evidence type="ECO:0000313" key="1">
    <source>
        <dbReference type="EMBL" id="ETO28690.1"/>
    </source>
</evidence>
<gene>
    <name evidence="1" type="ORF">RFI_08437</name>
</gene>
<dbReference type="EMBL" id="ASPP01006525">
    <property type="protein sequence ID" value="ETO28690.1"/>
    <property type="molecule type" value="Genomic_DNA"/>
</dbReference>
<dbReference type="PANTHER" id="PTHR45912">
    <property type="entry name" value="CILIA- AND FLAGELLA-ASSOCIATED PROTEIN 47"/>
    <property type="match status" value="1"/>
</dbReference>
<dbReference type="Proteomes" id="UP000023152">
    <property type="component" value="Unassembled WGS sequence"/>
</dbReference>
<keyword evidence="1" id="KW-0282">Flagellum</keyword>
<organism evidence="1 2">
    <name type="scientific">Reticulomyxa filosa</name>
    <dbReference type="NCBI Taxonomy" id="46433"/>
    <lineage>
        <taxon>Eukaryota</taxon>
        <taxon>Sar</taxon>
        <taxon>Rhizaria</taxon>
        <taxon>Retaria</taxon>
        <taxon>Foraminifera</taxon>
        <taxon>Monothalamids</taxon>
        <taxon>Reticulomyxidae</taxon>
        <taxon>Reticulomyxa</taxon>
    </lineage>
</organism>
<dbReference type="AlphaFoldDB" id="X6NQV7"/>
<dbReference type="InterPro" id="IPR013783">
    <property type="entry name" value="Ig-like_fold"/>
</dbReference>
<keyword evidence="1" id="KW-0966">Cell projection</keyword>
<protein>
    <submittedName>
        <fullName evidence="1">Flagellar associated protein</fullName>
    </submittedName>
</protein>
<evidence type="ECO:0000313" key="2">
    <source>
        <dbReference type="Proteomes" id="UP000023152"/>
    </source>
</evidence>
<dbReference type="PANTHER" id="PTHR45912:SF3">
    <property type="entry name" value="CILIA- AND FLAGELLA-ASSOCIATED PROTEIN 47"/>
    <property type="match status" value="1"/>
</dbReference>